<organism evidence="2 3">
    <name type="scientific">Lasiosphaeris hirsuta</name>
    <dbReference type="NCBI Taxonomy" id="260670"/>
    <lineage>
        <taxon>Eukaryota</taxon>
        <taxon>Fungi</taxon>
        <taxon>Dikarya</taxon>
        <taxon>Ascomycota</taxon>
        <taxon>Pezizomycotina</taxon>
        <taxon>Sordariomycetes</taxon>
        <taxon>Sordariomycetidae</taxon>
        <taxon>Sordariales</taxon>
        <taxon>Lasiosphaeriaceae</taxon>
        <taxon>Lasiosphaeris</taxon>
    </lineage>
</organism>
<name>A0AA40AZ59_9PEZI</name>
<reference evidence="2" key="1">
    <citation type="submission" date="2023-06" db="EMBL/GenBank/DDBJ databases">
        <title>Genome-scale phylogeny and comparative genomics of the fungal order Sordariales.</title>
        <authorList>
            <consortium name="Lawrence Berkeley National Laboratory"/>
            <person name="Hensen N."/>
            <person name="Bonometti L."/>
            <person name="Westerberg I."/>
            <person name="Brannstrom I.O."/>
            <person name="Guillou S."/>
            <person name="Cros-Aarteil S."/>
            <person name="Calhoun S."/>
            <person name="Haridas S."/>
            <person name="Kuo A."/>
            <person name="Mondo S."/>
            <person name="Pangilinan J."/>
            <person name="Riley R."/>
            <person name="Labutti K."/>
            <person name="Andreopoulos B."/>
            <person name="Lipzen A."/>
            <person name="Chen C."/>
            <person name="Yanf M."/>
            <person name="Daum C."/>
            <person name="Ng V."/>
            <person name="Clum A."/>
            <person name="Steindorff A."/>
            <person name="Ohm R."/>
            <person name="Martin F."/>
            <person name="Silar P."/>
            <person name="Natvig D."/>
            <person name="Lalanne C."/>
            <person name="Gautier V."/>
            <person name="Ament-Velasquez S.L."/>
            <person name="Kruys A."/>
            <person name="Hutchinson M.I."/>
            <person name="Powell A.J."/>
            <person name="Barry K."/>
            <person name="Miller A.N."/>
            <person name="Grigoriev I.V."/>
            <person name="Debuchy R."/>
            <person name="Gladieux P."/>
            <person name="Thoren M.H."/>
            <person name="Johannesson H."/>
        </authorList>
    </citation>
    <scope>NUCLEOTIDE SEQUENCE</scope>
    <source>
        <strain evidence="2">SMH4607-1</strain>
    </source>
</reference>
<proteinExistence type="predicted"/>
<protein>
    <submittedName>
        <fullName evidence="2">Uncharacterized protein</fullName>
    </submittedName>
</protein>
<sequence>MLFGTAAAAFFVALLGLGHCLEAALPRGVGLALYAKKSFYGRNCTVKVADLKEGACFNLPNDIRIQSVKKSGPRCCLLYRSPCPSMADPKYGQAPGFLHQRVFGDINDLAPYGFAGLVRSVVCPSNDVCNGLLLDETWSPDEDVYLRPYWLDVLNIPGREEVGP</sequence>
<dbReference type="EMBL" id="JAUKUA010000002">
    <property type="protein sequence ID" value="KAK0724692.1"/>
    <property type="molecule type" value="Genomic_DNA"/>
</dbReference>
<feature type="signal peptide" evidence="1">
    <location>
        <begin position="1"/>
        <end position="23"/>
    </location>
</feature>
<keyword evidence="1" id="KW-0732">Signal</keyword>
<evidence type="ECO:0000313" key="2">
    <source>
        <dbReference type="EMBL" id="KAK0724692.1"/>
    </source>
</evidence>
<gene>
    <name evidence="2" type="ORF">B0H67DRAFT_550411</name>
</gene>
<keyword evidence="3" id="KW-1185">Reference proteome</keyword>
<comment type="caution">
    <text evidence="2">The sequence shown here is derived from an EMBL/GenBank/DDBJ whole genome shotgun (WGS) entry which is preliminary data.</text>
</comment>
<feature type="chain" id="PRO_5041277085" evidence="1">
    <location>
        <begin position="24"/>
        <end position="164"/>
    </location>
</feature>
<dbReference type="Proteomes" id="UP001172102">
    <property type="component" value="Unassembled WGS sequence"/>
</dbReference>
<accession>A0AA40AZ59</accession>
<evidence type="ECO:0000256" key="1">
    <source>
        <dbReference type="SAM" id="SignalP"/>
    </source>
</evidence>
<evidence type="ECO:0000313" key="3">
    <source>
        <dbReference type="Proteomes" id="UP001172102"/>
    </source>
</evidence>
<dbReference type="AlphaFoldDB" id="A0AA40AZ59"/>